<dbReference type="Gene3D" id="3.30.160.20">
    <property type="match status" value="1"/>
</dbReference>
<dbReference type="GO" id="GO:0005762">
    <property type="term" value="C:mitochondrial large ribosomal subunit"/>
    <property type="evidence" value="ECO:0007669"/>
    <property type="project" value="TreeGrafter"/>
</dbReference>
<dbReference type="Pfam" id="PF00472">
    <property type="entry name" value="RF-1"/>
    <property type="match status" value="1"/>
</dbReference>
<accession>U5EV93</accession>
<dbReference type="EC" id="3.1.1.29" evidence="1"/>
<dbReference type="PANTHER" id="PTHR11075">
    <property type="entry name" value="PEPTIDE CHAIN RELEASE FACTOR"/>
    <property type="match status" value="1"/>
</dbReference>
<dbReference type="InterPro" id="IPR052104">
    <property type="entry name" value="Mito_Release_Factor_mL62"/>
</dbReference>
<dbReference type="PROSITE" id="PS00745">
    <property type="entry name" value="RF_PROK_I"/>
    <property type="match status" value="1"/>
</dbReference>
<dbReference type="GO" id="GO:0070126">
    <property type="term" value="P:mitochondrial translational termination"/>
    <property type="evidence" value="ECO:0007669"/>
    <property type="project" value="TreeGrafter"/>
</dbReference>
<evidence type="ECO:0000259" key="6">
    <source>
        <dbReference type="PROSITE" id="PS00745"/>
    </source>
</evidence>
<evidence type="ECO:0000256" key="3">
    <source>
        <dbReference type="ARBA" id="ARBA00039441"/>
    </source>
</evidence>
<sequence>MNKLIQNCLKINKLNNNLQIFSKNYHILRRNYCFKSDLSLEKIYPNSNLRLYTPAPPQPLKDDKFNGYIPLDKVEVTYSRSSGPGGQNVNMVNTKVDLRIKIEEATWLAQKTRERLAELHKTKISKDGYFIIKSDLTRSQQMNLAYALEKFRRYVREAEQPVSKELSAETVEKLRRRQEKASRERLMVKRYRSDIKSGRQAPTIHD</sequence>
<evidence type="ECO:0000313" key="7">
    <source>
        <dbReference type="EMBL" id="JAB56364.1"/>
    </source>
</evidence>
<dbReference type="EMBL" id="GANO01003507">
    <property type="protein sequence ID" value="JAB56364.1"/>
    <property type="molecule type" value="mRNA"/>
</dbReference>
<dbReference type="InterPro" id="IPR000352">
    <property type="entry name" value="Pep_chain_release_fac_I"/>
</dbReference>
<keyword evidence="7" id="KW-0378">Hydrolase</keyword>
<dbReference type="AlphaFoldDB" id="U5EV93"/>
<feature type="region of interest" description="Disordered" evidence="5">
    <location>
        <begin position="165"/>
        <end position="206"/>
    </location>
</feature>
<feature type="domain" description="Prokaryotic-type class I peptide chain release factors" evidence="6">
    <location>
        <begin position="80"/>
        <end position="96"/>
    </location>
</feature>
<dbReference type="SUPFAM" id="SSF110916">
    <property type="entry name" value="Peptidyl-tRNA hydrolase domain-like"/>
    <property type="match status" value="1"/>
</dbReference>
<evidence type="ECO:0000256" key="4">
    <source>
        <dbReference type="ARBA" id="ARBA00041531"/>
    </source>
</evidence>
<dbReference type="GO" id="GO:0016150">
    <property type="term" value="F:translation release factor activity, codon nonspecific"/>
    <property type="evidence" value="ECO:0007669"/>
    <property type="project" value="TreeGrafter"/>
</dbReference>
<evidence type="ECO:0000256" key="2">
    <source>
        <dbReference type="ARBA" id="ARBA00038225"/>
    </source>
</evidence>
<evidence type="ECO:0000256" key="5">
    <source>
        <dbReference type="SAM" id="MobiDB-lite"/>
    </source>
</evidence>
<feature type="compositionally biased region" description="Basic and acidic residues" evidence="5">
    <location>
        <begin position="166"/>
        <end position="197"/>
    </location>
</feature>
<protein>
    <recommendedName>
        <fullName evidence="3">Large ribosomal subunit protein mL62</fullName>
        <ecNumber evidence="1">3.1.1.29</ecNumber>
    </recommendedName>
    <alternativeName>
        <fullName evidence="4">Peptidyl-tRNA hydrolase ICT1, mitochondrial</fullName>
    </alternativeName>
</protein>
<dbReference type="FunFam" id="3.30.160.20:FF:000046">
    <property type="entry name" value="Peptidyl-tRNA hydrolase ICT1"/>
    <property type="match status" value="1"/>
</dbReference>
<comment type="similarity">
    <text evidence="2">Belongs to the prokaryotic/mitochondrial release factor family. Mitochondrion-specific ribosomal protein mL62 subfamily.</text>
</comment>
<reference evidence="7" key="1">
    <citation type="journal article" date="2014" name="Insect Biochem. Mol. Biol.">
        <title>An insight into the sialome of the frog biting fly, Corethrella appendiculata.</title>
        <authorList>
            <person name="Ribeiro J.M.C."/>
            <person name="Chagas A.C."/>
            <person name="Pham V.M."/>
            <person name="Lounibos L.P."/>
            <person name="Calvo E."/>
        </authorList>
    </citation>
    <scope>NUCLEOTIDE SEQUENCE</scope>
    <source>
        <tissue evidence="7">Salivary glands</tissue>
    </source>
</reference>
<evidence type="ECO:0000256" key="1">
    <source>
        <dbReference type="ARBA" id="ARBA00013260"/>
    </source>
</evidence>
<proteinExistence type="evidence at transcript level"/>
<name>U5EV93_9DIPT</name>
<dbReference type="PANTHER" id="PTHR11075:SF54">
    <property type="entry name" value="LARGE RIBOSOMAL SUBUNIT PROTEIN ML62"/>
    <property type="match status" value="1"/>
</dbReference>
<dbReference type="GO" id="GO:0004045">
    <property type="term" value="F:peptidyl-tRNA hydrolase activity"/>
    <property type="evidence" value="ECO:0007669"/>
    <property type="project" value="UniProtKB-EC"/>
</dbReference>
<organism evidence="7">
    <name type="scientific">Corethrella appendiculata</name>
    <dbReference type="NCBI Taxonomy" id="1370023"/>
    <lineage>
        <taxon>Eukaryota</taxon>
        <taxon>Metazoa</taxon>
        <taxon>Ecdysozoa</taxon>
        <taxon>Arthropoda</taxon>
        <taxon>Hexapoda</taxon>
        <taxon>Insecta</taxon>
        <taxon>Pterygota</taxon>
        <taxon>Neoptera</taxon>
        <taxon>Endopterygota</taxon>
        <taxon>Diptera</taxon>
        <taxon>Nematocera</taxon>
        <taxon>Culicoidea</taxon>
        <taxon>Chaoboridae</taxon>
        <taxon>Corethrella</taxon>
    </lineage>
</organism>